<name>A0A139API5_GONPJ</name>
<accession>A0A139API5</accession>
<dbReference type="InterPro" id="IPR011034">
    <property type="entry name" value="Formyl_transferase-like_C_sf"/>
</dbReference>
<evidence type="ECO:0000259" key="6">
    <source>
        <dbReference type="Pfam" id="PF00551"/>
    </source>
</evidence>
<dbReference type="OMA" id="GASPIHE"/>
<dbReference type="PANTHER" id="PTHR11138:SF5">
    <property type="entry name" value="METHIONYL-TRNA FORMYLTRANSFERASE, MITOCHONDRIAL"/>
    <property type="match status" value="1"/>
</dbReference>
<dbReference type="GO" id="GO:0005739">
    <property type="term" value="C:mitochondrion"/>
    <property type="evidence" value="ECO:0007669"/>
    <property type="project" value="TreeGrafter"/>
</dbReference>
<dbReference type="STRING" id="1344416.A0A139API5"/>
<reference evidence="8 9" key="1">
    <citation type="journal article" date="2015" name="Genome Biol. Evol.">
        <title>Phylogenomic analyses indicate that early fungi evolved digesting cell walls of algal ancestors of land plants.</title>
        <authorList>
            <person name="Chang Y."/>
            <person name="Wang S."/>
            <person name="Sekimoto S."/>
            <person name="Aerts A.L."/>
            <person name="Choi C."/>
            <person name="Clum A."/>
            <person name="LaButti K.M."/>
            <person name="Lindquist E.A."/>
            <person name="Yee Ngan C."/>
            <person name="Ohm R.A."/>
            <person name="Salamov A.A."/>
            <person name="Grigoriev I.V."/>
            <person name="Spatafora J.W."/>
            <person name="Berbee M.L."/>
        </authorList>
    </citation>
    <scope>NUCLEOTIDE SEQUENCE [LARGE SCALE GENOMIC DNA]</scope>
    <source>
        <strain evidence="8 9">JEL478</strain>
    </source>
</reference>
<dbReference type="GO" id="GO:0004479">
    <property type="term" value="F:methionyl-tRNA formyltransferase activity"/>
    <property type="evidence" value="ECO:0007669"/>
    <property type="project" value="UniProtKB-EC"/>
</dbReference>
<sequence>MGSDEFSLPSLQKLAAESTVSELEVVVPPSLDVTNPVRSFAKSSGIPVHIAPPKTLKGWTSPISRDGNRQFDLAVVVSFGYFLPLELIASFQHGAVNVHPSLLPKYRGAAPIQHALLHGDTETGVSIIEMHPTRWDAGRILRQSRLMIPASSFFCDLRDQLADLGAVNLVETLRYLEGHKLRALAALIQDESRASKAPKVTKSLARINWTTMTRNHVFNMYRAFGHQEPPFTTFNGHDVQIINIVNPNELDGLQGLPAVDSFVEGSIIYQKTHKMVLARCSDGWLGLRVLRPQYKKDMSATDFANGYKLRSGNHVFL</sequence>
<gene>
    <name evidence="8" type="ORF">M427DRAFT_132599</name>
</gene>
<dbReference type="Gene3D" id="3.40.50.12230">
    <property type="match status" value="1"/>
</dbReference>
<dbReference type="Pfam" id="PF02911">
    <property type="entry name" value="Formyl_trans_C"/>
    <property type="match status" value="1"/>
</dbReference>
<evidence type="ECO:0000313" key="8">
    <source>
        <dbReference type="EMBL" id="KXS18660.1"/>
    </source>
</evidence>
<evidence type="ECO:0000256" key="3">
    <source>
        <dbReference type="ARBA" id="ARBA00014185"/>
    </source>
</evidence>
<dbReference type="EC" id="2.1.2.9" evidence="2"/>
<dbReference type="SUPFAM" id="SSF53328">
    <property type="entry name" value="Formyltransferase"/>
    <property type="match status" value="1"/>
</dbReference>
<dbReference type="InterPro" id="IPR005793">
    <property type="entry name" value="Formyl_trans_C"/>
</dbReference>
<dbReference type="InterPro" id="IPR041711">
    <property type="entry name" value="Met-tRNA-FMT_N"/>
</dbReference>
<dbReference type="Proteomes" id="UP000070544">
    <property type="component" value="Unassembled WGS sequence"/>
</dbReference>
<dbReference type="EMBL" id="KQ965741">
    <property type="protein sequence ID" value="KXS18660.1"/>
    <property type="molecule type" value="Genomic_DNA"/>
</dbReference>
<dbReference type="OrthoDB" id="10268103at2759"/>
<dbReference type="PANTHER" id="PTHR11138">
    <property type="entry name" value="METHIONYL-TRNA FORMYLTRANSFERASE"/>
    <property type="match status" value="1"/>
</dbReference>
<dbReference type="Pfam" id="PF00551">
    <property type="entry name" value="Formyl_trans_N"/>
    <property type="match status" value="1"/>
</dbReference>
<feature type="domain" description="Formyl transferase N-terminal" evidence="6">
    <location>
        <begin position="70"/>
        <end position="172"/>
    </location>
</feature>
<keyword evidence="9" id="KW-1185">Reference proteome</keyword>
<evidence type="ECO:0000256" key="5">
    <source>
        <dbReference type="ARBA" id="ARBA00022917"/>
    </source>
</evidence>
<dbReference type="CDD" id="cd08646">
    <property type="entry name" value="FMT_core_Met-tRNA-FMT_N"/>
    <property type="match status" value="1"/>
</dbReference>
<proteinExistence type="inferred from homology"/>
<dbReference type="NCBIfam" id="TIGR00460">
    <property type="entry name" value="fmt"/>
    <property type="match status" value="1"/>
</dbReference>
<dbReference type="InterPro" id="IPR036477">
    <property type="entry name" value="Formyl_transf_N_sf"/>
</dbReference>
<dbReference type="AlphaFoldDB" id="A0A139API5"/>
<feature type="domain" description="Formyl transferase C-terminal" evidence="7">
    <location>
        <begin position="199"/>
        <end position="307"/>
    </location>
</feature>
<dbReference type="InterPro" id="IPR005794">
    <property type="entry name" value="Fmt"/>
</dbReference>
<evidence type="ECO:0000259" key="7">
    <source>
        <dbReference type="Pfam" id="PF02911"/>
    </source>
</evidence>
<organism evidence="8 9">
    <name type="scientific">Gonapodya prolifera (strain JEL478)</name>
    <name type="common">Monoblepharis prolifera</name>
    <dbReference type="NCBI Taxonomy" id="1344416"/>
    <lineage>
        <taxon>Eukaryota</taxon>
        <taxon>Fungi</taxon>
        <taxon>Fungi incertae sedis</taxon>
        <taxon>Chytridiomycota</taxon>
        <taxon>Chytridiomycota incertae sedis</taxon>
        <taxon>Monoblepharidomycetes</taxon>
        <taxon>Monoblepharidales</taxon>
        <taxon>Gonapodyaceae</taxon>
        <taxon>Gonapodya</taxon>
    </lineage>
</organism>
<keyword evidence="5" id="KW-0648">Protein biosynthesis</keyword>
<evidence type="ECO:0000256" key="1">
    <source>
        <dbReference type="ARBA" id="ARBA00010699"/>
    </source>
</evidence>
<dbReference type="InterPro" id="IPR002376">
    <property type="entry name" value="Formyl_transf_N"/>
</dbReference>
<keyword evidence="4 8" id="KW-0808">Transferase</keyword>
<dbReference type="SUPFAM" id="SSF50486">
    <property type="entry name" value="FMT C-terminal domain-like"/>
    <property type="match status" value="1"/>
</dbReference>
<evidence type="ECO:0000256" key="4">
    <source>
        <dbReference type="ARBA" id="ARBA00022679"/>
    </source>
</evidence>
<comment type="similarity">
    <text evidence="1">Belongs to the Fmt family.</text>
</comment>
<evidence type="ECO:0000313" key="9">
    <source>
        <dbReference type="Proteomes" id="UP000070544"/>
    </source>
</evidence>
<protein>
    <recommendedName>
        <fullName evidence="3">Methionyl-tRNA formyltransferase, mitochondrial</fullName>
        <ecNumber evidence="2">2.1.2.9</ecNumber>
    </recommendedName>
</protein>
<evidence type="ECO:0000256" key="2">
    <source>
        <dbReference type="ARBA" id="ARBA00012261"/>
    </source>
</evidence>